<comment type="caution">
    <text evidence="1">The sequence shown here is derived from an EMBL/GenBank/DDBJ whole genome shotgun (WGS) entry which is preliminary data.</text>
</comment>
<sequence length="78" mass="8976">MKIVFSDHAKIKIGQRKILISYISETLSRPDITRQGIKGRDEFYKKFIKLHLKVVAKKVKGGFIVITVHWVAKVPAKE</sequence>
<organism evidence="1 2">
    <name type="scientific">Candidatus Zambryskibacteria bacterium RIFCSPHIGHO2_01_FULL_44_22b</name>
    <dbReference type="NCBI Taxonomy" id="1802737"/>
    <lineage>
        <taxon>Bacteria</taxon>
        <taxon>Candidatus Zambryskiibacteriota</taxon>
    </lineage>
</organism>
<accession>A0A1G2SYI2</accession>
<evidence type="ECO:0008006" key="3">
    <source>
        <dbReference type="Google" id="ProtNLM"/>
    </source>
</evidence>
<evidence type="ECO:0000313" key="1">
    <source>
        <dbReference type="EMBL" id="OHA89932.1"/>
    </source>
</evidence>
<evidence type="ECO:0000313" key="2">
    <source>
        <dbReference type="Proteomes" id="UP000178538"/>
    </source>
</evidence>
<dbReference type="Proteomes" id="UP000178538">
    <property type="component" value="Unassembled WGS sequence"/>
</dbReference>
<protein>
    <recommendedName>
        <fullName evidence="3">DUF4258 domain-containing protein</fullName>
    </recommendedName>
</protein>
<name>A0A1G2SYI2_9BACT</name>
<dbReference type="STRING" id="1802737.A2832_02230"/>
<dbReference type="EMBL" id="MHVG01000022">
    <property type="protein sequence ID" value="OHA89932.1"/>
    <property type="molecule type" value="Genomic_DNA"/>
</dbReference>
<gene>
    <name evidence="1" type="ORF">A2832_02230</name>
</gene>
<reference evidence="1 2" key="1">
    <citation type="journal article" date="2016" name="Nat. Commun.">
        <title>Thousands of microbial genomes shed light on interconnected biogeochemical processes in an aquifer system.</title>
        <authorList>
            <person name="Anantharaman K."/>
            <person name="Brown C.T."/>
            <person name="Hug L.A."/>
            <person name="Sharon I."/>
            <person name="Castelle C.J."/>
            <person name="Probst A.J."/>
            <person name="Thomas B.C."/>
            <person name="Singh A."/>
            <person name="Wilkins M.J."/>
            <person name="Karaoz U."/>
            <person name="Brodie E.L."/>
            <person name="Williams K.H."/>
            <person name="Hubbard S.S."/>
            <person name="Banfield J.F."/>
        </authorList>
    </citation>
    <scope>NUCLEOTIDE SEQUENCE [LARGE SCALE GENOMIC DNA]</scope>
</reference>
<dbReference type="AlphaFoldDB" id="A0A1G2SYI2"/>
<proteinExistence type="predicted"/>